<keyword evidence="3" id="KW-0489">Methyltransferase</keyword>
<dbReference type="STRING" id="546871.SAMN04488543_1803"/>
<accession>A0A1H1SH67</accession>
<protein>
    <submittedName>
        <fullName evidence="3">Methyltransferase domain-containing protein</fullName>
    </submittedName>
</protein>
<dbReference type="GO" id="GO:0032259">
    <property type="term" value="P:methylation"/>
    <property type="evidence" value="ECO:0007669"/>
    <property type="project" value="UniProtKB-KW"/>
</dbReference>
<dbReference type="Proteomes" id="UP000199092">
    <property type="component" value="Chromosome I"/>
</dbReference>
<dbReference type="InterPro" id="IPR029063">
    <property type="entry name" value="SAM-dependent_MTases_sf"/>
</dbReference>
<evidence type="ECO:0000256" key="1">
    <source>
        <dbReference type="SAM" id="MobiDB-lite"/>
    </source>
</evidence>
<dbReference type="GO" id="GO:0008168">
    <property type="term" value="F:methyltransferase activity"/>
    <property type="evidence" value="ECO:0007669"/>
    <property type="project" value="UniProtKB-KW"/>
</dbReference>
<dbReference type="AlphaFoldDB" id="A0A1H1SH67"/>
<dbReference type="EMBL" id="LT629749">
    <property type="protein sequence ID" value="SDS47364.1"/>
    <property type="molecule type" value="Genomic_DNA"/>
</dbReference>
<dbReference type="PANTHER" id="PTHR43591">
    <property type="entry name" value="METHYLTRANSFERASE"/>
    <property type="match status" value="1"/>
</dbReference>
<keyword evidence="4" id="KW-1185">Reference proteome</keyword>
<keyword evidence="3" id="KW-0808">Transferase</keyword>
<dbReference type="Gene3D" id="3.40.50.150">
    <property type="entry name" value="Vaccinia Virus protein VP39"/>
    <property type="match status" value="1"/>
</dbReference>
<gene>
    <name evidence="3" type="ORF">SAMN04488543_1803</name>
</gene>
<name>A0A1H1SH67_9ACTN</name>
<feature type="region of interest" description="Disordered" evidence="1">
    <location>
        <begin position="15"/>
        <end position="39"/>
    </location>
</feature>
<dbReference type="InterPro" id="IPR041698">
    <property type="entry name" value="Methyltransf_25"/>
</dbReference>
<dbReference type="SUPFAM" id="SSF53335">
    <property type="entry name" value="S-adenosyl-L-methionine-dependent methyltransferases"/>
    <property type="match status" value="1"/>
</dbReference>
<dbReference type="CDD" id="cd02440">
    <property type="entry name" value="AdoMet_MTases"/>
    <property type="match status" value="1"/>
</dbReference>
<evidence type="ECO:0000313" key="3">
    <source>
        <dbReference type="EMBL" id="SDS47364.1"/>
    </source>
</evidence>
<dbReference type="Pfam" id="PF13649">
    <property type="entry name" value="Methyltransf_25"/>
    <property type="match status" value="1"/>
</dbReference>
<evidence type="ECO:0000259" key="2">
    <source>
        <dbReference type="Pfam" id="PF13649"/>
    </source>
</evidence>
<organism evidence="3 4">
    <name type="scientific">Friedmanniella luteola</name>
    <dbReference type="NCBI Taxonomy" id="546871"/>
    <lineage>
        <taxon>Bacteria</taxon>
        <taxon>Bacillati</taxon>
        <taxon>Actinomycetota</taxon>
        <taxon>Actinomycetes</taxon>
        <taxon>Propionibacteriales</taxon>
        <taxon>Nocardioidaceae</taxon>
        <taxon>Friedmanniella</taxon>
    </lineage>
</organism>
<reference evidence="3 4" key="1">
    <citation type="submission" date="2016-10" db="EMBL/GenBank/DDBJ databases">
        <authorList>
            <person name="de Groot N.N."/>
        </authorList>
    </citation>
    <scope>NUCLEOTIDE SEQUENCE [LARGE SCALE GENOMIC DNA]</scope>
    <source>
        <strain evidence="3 4">DSM 21741</strain>
    </source>
</reference>
<sequence length="307" mass="33048">MRKRQESPRLVVMDHGHHQRDTPHAHHHDHAGEGHAHGETDEAGLAEILDLDGEVLHAYLDDVVGWVAGATGPDVQRVVDLGAGTGTGTLALARRFPAAQVVAVDASATMLSRLSAAATDADLGDRVRTVCADLDAGWPGLADLDLAWAALSLHHVADPGRLLGQVHDALRPGGLLAVTEMTSASRFLPDDLGVGRPGLELRCHAALDAQPAPFDRYPDWDEALERAGFVTVERRTFSVTPPQPEPATARYARSYLSRLRPRLADDLAADDLATLDLLLDDTSPHGLLRRGDLRVQGSRTGWLARRV</sequence>
<evidence type="ECO:0000313" key="4">
    <source>
        <dbReference type="Proteomes" id="UP000199092"/>
    </source>
</evidence>
<feature type="domain" description="Methyltransferase" evidence="2">
    <location>
        <begin position="78"/>
        <end position="174"/>
    </location>
</feature>
<proteinExistence type="predicted"/>